<evidence type="ECO:0000313" key="2">
    <source>
        <dbReference type="EMBL" id="SNR34523.1"/>
    </source>
</evidence>
<keyword evidence="3" id="KW-1185">Reference proteome</keyword>
<evidence type="ECO:0000256" key="1">
    <source>
        <dbReference type="SAM" id="SignalP"/>
    </source>
</evidence>
<feature type="signal peptide" evidence="1">
    <location>
        <begin position="1"/>
        <end position="20"/>
    </location>
</feature>
<protein>
    <recommendedName>
        <fullName evidence="4">NlpE N-terminal domain-containing protein</fullName>
    </recommendedName>
</protein>
<dbReference type="Proteomes" id="UP000198310">
    <property type="component" value="Unassembled WGS sequence"/>
</dbReference>
<dbReference type="EMBL" id="FZNS01000001">
    <property type="protein sequence ID" value="SNR34523.1"/>
    <property type="molecule type" value="Genomic_DNA"/>
</dbReference>
<name>A0A238VLC0_9BACT</name>
<sequence length="145" mass="15881">MVFRILVFGLLLSVPPAAMAQRKSTAVPKLAPSFFTTYSYLSYTILDKGTSPTPMPARGVGGTLALRPDGSYQKRLTLAGNGTTLRFDQDGRYTFAGDKISFSYADKNGQPRTDQGTFRLRNGVLTIEIQGYPAGNQSTYTLRQQ</sequence>
<dbReference type="RefSeq" id="WP_045689817.1">
    <property type="nucleotide sequence ID" value="NZ_FZNS01000001.1"/>
</dbReference>
<keyword evidence="1" id="KW-0732">Signal</keyword>
<reference evidence="3" key="1">
    <citation type="submission" date="2017-06" db="EMBL/GenBank/DDBJ databases">
        <authorList>
            <person name="Varghese N."/>
            <person name="Submissions S."/>
        </authorList>
    </citation>
    <scope>NUCLEOTIDE SEQUENCE [LARGE SCALE GENOMIC DNA]</scope>
    <source>
        <strain evidence="3">DSM 28041</strain>
    </source>
</reference>
<proteinExistence type="predicted"/>
<gene>
    <name evidence="2" type="ORF">SAMN06269173_101771</name>
</gene>
<evidence type="ECO:0000313" key="3">
    <source>
        <dbReference type="Proteomes" id="UP000198310"/>
    </source>
</evidence>
<dbReference type="AlphaFoldDB" id="A0A238VLC0"/>
<accession>A0A238VLC0</accession>
<evidence type="ECO:0008006" key="4">
    <source>
        <dbReference type="Google" id="ProtNLM"/>
    </source>
</evidence>
<organism evidence="2 3">
    <name type="scientific">Hymenobacter mucosus</name>
    <dbReference type="NCBI Taxonomy" id="1411120"/>
    <lineage>
        <taxon>Bacteria</taxon>
        <taxon>Pseudomonadati</taxon>
        <taxon>Bacteroidota</taxon>
        <taxon>Cytophagia</taxon>
        <taxon>Cytophagales</taxon>
        <taxon>Hymenobacteraceae</taxon>
        <taxon>Hymenobacter</taxon>
    </lineage>
</organism>
<feature type="chain" id="PRO_5011247153" description="NlpE N-terminal domain-containing protein" evidence="1">
    <location>
        <begin position="21"/>
        <end position="145"/>
    </location>
</feature>